<dbReference type="Proteomes" id="UP000298663">
    <property type="component" value="Unassembled WGS sequence"/>
</dbReference>
<keyword evidence="2" id="KW-1185">Reference proteome</keyword>
<evidence type="ECO:0000313" key="2">
    <source>
        <dbReference type="Proteomes" id="UP000298663"/>
    </source>
</evidence>
<accession>A0A4U5PG00</accession>
<evidence type="ECO:0000313" key="1">
    <source>
        <dbReference type="EMBL" id="TKR95293.1"/>
    </source>
</evidence>
<comment type="caution">
    <text evidence="1">The sequence shown here is derived from an EMBL/GenBank/DDBJ whole genome shotgun (WGS) entry which is preliminary data.</text>
</comment>
<dbReference type="EMBL" id="AZBU02000002">
    <property type="protein sequence ID" value="TKR95293.1"/>
    <property type="molecule type" value="Genomic_DNA"/>
</dbReference>
<sequence>MDYIPHVFVDYVAHLLPQYQESSLLRECLKVKFVDLASDVWNDVGQNHDKKRVDCELKVGVNNGVATSWRLNEFIHDMLAVDYRYGRIVSIELWEPRAFQNVITTELVQKLISRFQVEKLVVLNSNKFAKAPKFLWQFPVETLHLTSTCPLKILEFHLCCNEHLRVVAIESADYDYTRMLVESWKKREIQTLKPTRREWNSLSKLGFTLEQYDCYELHVSRTEENGLHRVIRFCALH</sequence>
<name>A0A4U5PG00_STECR</name>
<dbReference type="AlphaFoldDB" id="A0A4U5PG00"/>
<protein>
    <submittedName>
        <fullName evidence="1">Uncharacterized protein</fullName>
    </submittedName>
</protein>
<reference evidence="1 2" key="1">
    <citation type="journal article" date="2015" name="Genome Biol.">
        <title>Comparative genomics of Steinernema reveals deeply conserved gene regulatory networks.</title>
        <authorList>
            <person name="Dillman A.R."/>
            <person name="Macchietto M."/>
            <person name="Porter C.F."/>
            <person name="Rogers A."/>
            <person name="Williams B."/>
            <person name="Antoshechkin I."/>
            <person name="Lee M.M."/>
            <person name="Goodwin Z."/>
            <person name="Lu X."/>
            <person name="Lewis E.E."/>
            <person name="Goodrich-Blair H."/>
            <person name="Stock S.P."/>
            <person name="Adams B.J."/>
            <person name="Sternberg P.W."/>
            <person name="Mortazavi A."/>
        </authorList>
    </citation>
    <scope>NUCLEOTIDE SEQUENCE [LARGE SCALE GENOMIC DNA]</scope>
    <source>
        <strain evidence="1 2">ALL</strain>
    </source>
</reference>
<organism evidence="1 2">
    <name type="scientific">Steinernema carpocapsae</name>
    <name type="common">Entomopathogenic nematode</name>
    <dbReference type="NCBI Taxonomy" id="34508"/>
    <lineage>
        <taxon>Eukaryota</taxon>
        <taxon>Metazoa</taxon>
        <taxon>Ecdysozoa</taxon>
        <taxon>Nematoda</taxon>
        <taxon>Chromadorea</taxon>
        <taxon>Rhabditida</taxon>
        <taxon>Tylenchina</taxon>
        <taxon>Panagrolaimomorpha</taxon>
        <taxon>Strongyloidoidea</taxon>
        <taxon>Steinernematidae</taxon>
        <taxon>Steinernema</taxon>
    </lineage>
</organism>
<gene>
    <name evidence="1" type="ORF">L596_009482</name>
</gene>
<proteinExistence type="predicted"/>
<reference evidence="1 2" key="2">
    <citation type="journal article" date="2019" name="G3 (Bethesda)">
        <title>Hybrid Assembly of the Genome of the Entomopathogenic Nematode Steinernema carpocapsae Identifies the X-Chromosome.</title>
        <authorList>
            <person name="Serra L."/>
            <person name="Macchietto M."/>
            <person name="Macias-Munoz A."/>
            <person name="McGill C.J."/>
            <person name="Rodriguez I.M."/>
            <person name="Rodriguez B."/>
            <person name="Murad R."/>
            <person name="Mortazavi A."/>
        </authorList>
    </citation>
    <scope>NUCLEOTIDE SEQUENCE [LARGE SCALE GENOMIC DNA]</scope>
    <source>
        <strain evidence="1 2">ALL</strain>
    </source>
</reference>